<proteinExistence type="predicted"/>
<comment type="caution">
    <text evidence="4">The sequence shown here is derived from an EMBL/GenBank/DDBJ whole genome shotgun (WGS) entry which is preliminary data.</text>
</comment>
<evidence type="ECO:0000313" key="5">
    <source>
        <dbReference type="Proteomes" id="UP000437446"/>
    </source>
</evidence>
<dbReference type="PANTHER" id="PTHR42776:SF27">
    <property type="entry name" value="DIPEPTIDYL PEPTIDASE FAMILY MEMBER 6"/>
    <property type="match status" value="1"/>
</dbReference>
<dbReference type="RefSeq" id="WP_129942953.1">
    <property type="nucleotide sequence ID" value="NZ_RCYQ01000002.1"/>
</dbReference>
<organism evidence="4 5">
    <name type="scientific">Parabacteroides merdae</name>
    <dbReference type="NCBI Taxonomy" id="46503"/>
    <lineage>
        <taxon>Bacteria</taxon>
        <taxon>Pseudomonadati</taxon>
        <taxon>Bacteroidota</taxon>
        <taxon>Bacteroidia</taxon>
        <taxon>Bacteroidales</taxon>
        <taxon>Tannerellaceae</taxon>
        <taxon>Parabacteroides</taxon>
    </lineage>
</organism>
<gene>
    <name evidence="4" type="ORF">GMD66_04385</name>
</gene>
<reference evidence="4 5" key="1">
    <citation type="journal article" date="2019" name="Nat. Med.">
        <title>A library of human gut bacterial isolates paired with longitudinal multiomics data enables mechanistic microbiome research.</title>
        <authorList>
            <person name="Poyet M."/>
            <person name="Groussin M."/>
            <person name="Gibbons S.M."/>
            <person name="Avila-Pacheco J."/>
            <person name="Jiang X."/>
            <person name="Kearney S.M."/>
            <person name="Perrotta A.R."/>
            <person name="Berdy B."/>
            <person name="Zhao S."/>
            <person name="Lieberman T.D."/>
            <person name="Swanson P.K."/>
            <person name="Smith M."/>
            <person name="Roesemann S."/>
            <person name="Alexander J.E."/>
            <person name="Rich S.A."/>
            <person name="Livny J."/>
            <person name="Vlamakis H."/>
            <person name="Clish C."/>
            <person name="Bullock K."/>
            <person name="Deik A."/>
            <person name="Scott J."/>
            <person name="Pierce K.A."/>
            <person name="Xavier R.J."/>
            <person name="Alm E.J."/>
        </authorList>
    </citation>
    <scope>NUCLEOTIDE SEQUENCE [LARGE SCALE GENOMIC DNA]</scope>
    <source>
        <strain evidence="4 5">BIOML-A25</strain>
    </source>
</reference>
<keyword evidence="2" id="KW-0732">Signal</keyword>
<evidence type="ECO:0000256" key="2">
    <source>
        <dbReference type="SAM" id="SignalP"/>
    </source>
</evidence>
<dbReference type="InterPro" id="IPR029058">
    <property type="entry name" value="AB_hydrolase_fold"/>
</dbReference>
<keyword evidence="1" id="KW-0378">Hydrolase</keyword>
<dbReference type="Pfam" id="PF00326">
    <property type="entry name" value="Peptidase_S9"/>
    <property type="match status" value="1"/>
</dbReference>
<dbReference type="Proteomes" id="UP000437446">
    <property type="component" value="Unassembled WGS sequence"/>
</dbReference>
<feature type="signal peptide" evidence="2">
    <location>
        <begin position="1"/>
        <end position="20"/>
    </location>
</feature>
<feature type="domain" description="Peptidase S9 prolyl oligopeptidase catalytic" evidence="3">
    <location>
        <begin position="606"/>
        <end position="816"/>
    </location>
</feature>
<dbReference type="Gene3D" id="2.120.10.30">
    <property type="entry name" value="TolB, C-terminal domain"/>
    <property type="match status" value="2"/>
</dbReference>
<dbReference type="InterPro" id="IPR001375">
    <property type="entry name" value="Peptidase_S9_cat"/>
</dbReference>
<dbReference type="GO" id="GO:0006508">
    <property type="term" value="P:proteolysis"/>
    <property type="evidence" value="ECO:0007669"/>
    <property type="project" value="InterPro"/>
</dbReference>
<sequence length="830" mass="93489">MNQKIKLIPLLLFSAFATQAAEDVKVMQYLHAGPITVNKPILTDSLNVDGKPFEAKNLVKSTIPFGHALGNAAVIDADTAGLITVPTPEKGYALHLYSFYLNSDRYTKGSLEVSGAGTFEVFVNNKPVGATSELALEPHRYEVVIKYLTAGTDTCPSTLTAKFKSEEEAEVIASLNPEKRYTPRDILEGTQFRGTNVSPDGKYVLVKYYTRMEGGKSEQYAQLRDAATGRILLQDKGFILTADWMPTSSKMYFTRTGMNGKELVTVDPATMQEEILAENLPEGSFSFTPDEKTLLYTIQEEGPKDGPDMLRILEPNDRLPGFRNRYLIWRYDLQTGLYEQLTYGHNNTFINDVSADSRYLLFSTNEQDYTSLPHSSNSMYKLDLQSMAVDTLWERAEYINGATFSPDGKQLMVFGSGNAFDNIGLNIKEGQISNTYDGQLFLYDPATRKAKALTKDFNPNVTSAQWSKFDGQIYMLTEDQDYQRIYTCNPANGKIRRLDLPEDVIYNYSLAEAAPVMYYYGQSVSNANRLYSYNTKSKRTQLIYDLSADKLKDIKFGEVHDWNFTSTDGTIIQGRYYLPPNFDASRKYPMIVYYYGGTSPTNRALEFSYSMHMYAALGYVVYTLNPSGTTGFGQEFAARHVNAWGDKTADEIIQGTEQFCKEHSFVNPKKIGCAGASYGGFMTQYLQTKTDLFAAAVSHAGISALSSYWGEGYWGYGYCSVANTGTYPWNNPEFYTKHSPLFNADKIKTPLLLLHGNADTNVPVGESIQMFLALKLLGKTVEFVQVDGEDHGVADYKKRLEWQNTIFAWFAKYLKDEPQWWDALYPERHL</sequence>
<protein>
    <submittedName>
        <fullName evidence="4">Prolyl oligopeptidase family serine peptidase</fullName>
    </submittedName>
</protein>
<evidence type="ECO:0000256" key="1">
    <source>
        <dbReference type="ARBA" id="ARBA00022801"/>
    </source>
</evidence>
<dbReference type="Gene3D" id="3.40.50.1820">
    <property type="entry name" value="alpha/beta hydrolase"/>
    <property type="match status" value="1"/>
</dbReference>
<dbReference type="GO" id="GO:0004252">
    <property type="term" value="F:serine-type endopeptidase activity"/>
    <property type="evidence" value="ECO:0007669"/>
    <property type="project" value="TreeGrafter"/>
</dbReference>
<dbReference type="SUPFAM" id="SSF53474">
    <property type="entry name" value="alpha/beta-Hydrolases"/>
    <property type="match status" value="1"/>
</dbReference>
<evidence type="ECO:0000259" key="3">
    <source>
        <dbReference type="Pfam" id="PF00326"/>
    </source>
</evidence>
<accession>A0A7K1HB93</accession>
<dbReference type="SUPFAM" id="SSF82171">
    <property type="entry name" value="DPP6 N-terminal domain-like"/>
    <property type="match status" value="1"/>
</dbReference>
<name>A0A7K1HB93_9BACT</name>
<dbReference type="PANTHER" id="PTHR42776">
    <property type="entry name" value="SERINE PEPTIDASE S9 FAMILY MEMBER"/>
    <property type="match status" value="1"/>
</dbReference>
<dbReference type="AlphaFoldDB" id="A0A7K1HB93"/>
<dbReference type="EMBL" id="WNCR01000002">
    <property type="protein sequence ID" value="MTU28463.1"/>
    <property type="molecule type" value="Genomic_DNA"/>
</dbReference>
<evidence type="ECO:0000313" key="4">
    <source>
        <dbReference type="EMBL" id="MTU28463.1"/>
    </source>
</evidence>
<dbReference type="InterPro" id="IPR011042">
    <property type="entry name" value="6-blade_b-propeller_TolB-like"/>
</dbReference>
<feature type="chain" id="PRO_5029806714" evidence="2">
    <location>
        <begin position="21"/>
        <end position="830"/>
    </location>
</feature>